<evidence type="ECO:0000259" key="10">
    <source>
        <dbReference type="Pfam" id="PF00712"/>
    </source>
</evidence>
<dbReference type="InterPro" id="IPR001001">
    <property type="entry name" value="DNA_polIII_beta"/>
</dbReference>
<evidence type="ECO:0000256" key="9">
    <source>
        <dbReference type="SAM" id="MobiDB-lite"/>
    </source>
</evidence>
<keyword evidence="5 13" id="KW-0548">Nucleotidyltransferase</keyword>
<organism evidence="13 14">
    <name type="scientific">Aetokthonos hydrillicola Thurmond2011</name>
    <dbReference type="NCBI Taxonomy" id="2712845"/>
    <lineage>
        <taxon>Bacteria</taxon>
        <taxon>Bacillati</taxon>
        <taxon>Cyanobacteriota</taxon>
        <taxon>Cyanophyceae</taxon>
        <taxon>Nostocales</taxon>
        <taxon>Hapalosiphonaceae</taxon>
        <taxon>Aetokthonos</taxon>
    </lineage>
</organism>
<name>A0AAP5IDQ2_9CYAN</name>
<accession>A0AAP5IDQ2</accession>
<feature type="region of interest" description="Disordered" evidence="9">
    <location>
        <begin position="451"/>
        <end position="489"/>
    </location>
</feature>
<dbReference type="Pfam" id="PF02768">
    <property type="entry name" value="DNA_pol3_beta_3"/>
    <property type="match status" value="1"/>
</dbReference>
<keyword evidence="8" id="KW-0238">DNA-binding</keyword>
<evidence type="ECO:0000259" key="11">
    <source>
        <dbReference type="Pfam" id="PF02767"/>
    </source>
</evidence>
<feature type="domain" description="DNA polymerase III beta sliding clamp C-terminal" evidence="12">
    <location>
        <begin position="255"/>
        <end position="366"/>
    </location>
</feature>
<dbReference type="AlphaFoldDB" id="A0AAP5IDQ2"/>
<proteinExistence type="inferred from homology"/>
<feature type="compositionally biased region" description="Polar residues" evidence="9">
    <location>
        <begin position="451"/>
        <end position="464"/>
    </location>
</feature>
<comment type="subcellular location">
    <subcellularLocation>
        <location evidence="1">Cytoplasm</location>
    </subcellularLocation>
</comment>
<keyword evidence="6" id="KW-0235">DNA replication</keyword>
<dbReference type="EC" id="2.7.7.7" evidence="13"/>
<reference evidence="14" key="1">
    <citation type="journal article" date="2021" name="Science">
        <title>Hunting the eagle killer: A cyanobacterial neurotoxin causes vacuolar myelinopathy.</title>
        <authorList>
            <person name="Breinlinger S."/>
            <person name="Phillips T.J."/>
            <person name="Haram B.N."/>
            <person name="Mares J."/>
            <person name="Martinez Yerena J.A."/>
            <person name="Hrouzek P."/>
            <person name="Sobotka R."/>
            <person name="Henderson W.M."/>
            <person name="Schmieder P."/>
            <person name="Williams S.M."/>
            <person name="Lauderdale J.D."/>
            <person name="Wilde H.D."/>
            <person name="Gerrin W."/>
            <person name="Kust A."/>
            <person name="Washington J.W."/>
            <person name="Wagner C."/>
            <person name="Geier B."/>
            <person name="Liebeke M."/>
            <person name="Enke H."/>
            <person name="Niedermeyer T.H.J."/>
            <person name="Wilde S.B."/>
        </authorList>
    </citation>
    <scope>NUCLEOTIDE SEQUENCE [LARGE SCALE GENOMIC DNA]</scope>
    <source>
        <strain evidence="14">Thurmond2011</strain>
    </source>
</reference>
<dbReference type="CDD" id="cd00140">
    <property type="entry name" value="beta_clamp"/>
    <property type="match status" value="1"/>
</dbReference>
<dbReference type="GO" id="GO:0009360">
    <property type="term" value="C:DNA polymerase III complex"/>
    <property type="evidence" value="ECO:0007669"/>
    <property type="project" value="InterPro"/>
</dbReference>
<dbReference type="PANTHER" id="PTHR30478:SF0">
    <property type="entry name" value="BETA SLIDING CLAMP"/>
    <property type="match status" value="1"/>
</dbReference>
<evidence type="ECO:0000313" key="14">
    <source>
        <dbReference type="Proteomes" id="UP000667802"/>
    </source>
</evidence>
<keyword evidence="14" id="KW-1185">Reference proteome</keyword>
<evidence type="ECO:0000256" key="8">
    <source>
        <dbReference type="ARBA" id="ARBA00023125"/>
    </source>
</evidence>
<dbReference type="InterPro" id="IPR046938">
    <property type="entry name" value="DNA_clamp_sf"/>
</dbReference>
<keyword evidence="4 13" id="KW-0808">Transferase</keyword>
<dbReference type="GO" id="GO:0005737">
    <property type="term" value="C:cytoplasm"/>
    <property type="evidence" value="ECO:0007669"/>
    <property type="project" value="UniProtKB-SubCell"/>
</dbReference>
<dbReference type="GO" id="GO:0008408">
    <property type="term" value="F:3'-5' exonuclease activity"/>
    <property type="evidence" value="ECO:0007669"/>
    <property type="project" value="InterPro"/>
</dbReference>
<evidence type="ECO:0000256" key="3">
    <source>
        <dbReference type="ARBA" id="ARBA00022490"/>
    </source>
</evidence>
<dbReference type="GO" id="GO:0006271">
    <property type="term" value="P:DNA strand elongation involved in DNA replication"/>
    <property type="evidence" value="ECO:0007669"/>
    <property type="project" value="TreeGrafter"/>
</dbReference>
<dbReference type="InterPro" id="IPR022634">
    <property type="entry name" value="DNA_polIII_beta_N"/>
</dbReference>
<evidence type="ECO:0000256" key="6">
    <source>
        <dbReference type="ARBA" id="ARBA00022705"/>
    </source>
</evidence>
<dbReference type="Proteomes" id="UP000667802">
    <property type="component" value="Unassembled WGS sequence"/>
</dbReference>
<dbReference type="Pfam" id="PF00712">
    <property type="entry name" value="DNA_pol3_beta"/>
    <property type="match status" value="1"/>
</dbReference>
<comment type="similarity">
    <text evidence="2">Belongs to the beta sliding clamp family.</text>
</comment>
<dbReference type="RefSeq" id="WP_208339088.1">
    <property type="nucleotide sequence ID" value="NZ_CAWQFN010000488.1"/>
</dbReference>
<dbReference type="EMBL" id="JAALHA020000014">
    <property type="protein sequence ID" value="MDR9897823.1"/>
    <property type="molecule type" value="Genomic_DNA"/>
</dbReference>
<evidence type="ECO:0000256" key="1">
    <source>
        <dbReference type="ARBA" id="ARBA00004496"/>
    </source>
</evidence>
<evidence type="ECO:0000256" key="4">
    <source>
        <dbReference type="ARBA" id="ARBA00022679"/>
    </source>
</evidence>
<feature type="domain" description="DNA polymerase III beta sliding clamp N-terminal" evidence="10">
    <location>
        <begin position="1"/>
        <end position="119"/>
    </location>
</feature>
<keyword evidence="7" id="KW-0239">DNA-directed DNA polymerase</keyword>
<dbReference type="NCBIfam" id="TIGR00663">
    <property type="entry name" value="dnan"/>
    <property type="match status" value="1"/>
</dbReference>
<dbReference type="InterPro" id="IPR022637">
    <property type="entry name" value="DNA_polIII_beta_cen"/>
</dbReference>
<dbReference type="SMART" id="SM00480">
    <property type="entry name" value="POL3Bc"/>
    <property type="match status" value="1"/>
</dbReference>
<dbReference type="PANTHER" id="PTHR30478">
    <property type="entry name" value="DNA POLYMERASE III SUBUNIT BETA"/>
    <property type="match status" value="1"/>
</dbReference>
<dbReference type="InterPro" id="IPR022635">
    <property type="entry name" value="DNA_polIII_beta_C"/>
</dbReference>
<evidence type="ECO:0000259" key="12">
    <source>
        <dbReference type="Pfam" id="PF02768"/>
    </source>
</evidence>
<evidence type="ECO:0000256" key="5">
    <source>
        <dbReference type="ARBA" id="ARBA00022695"/>
    </source>
</evidence>
<dbReference type="Gene3D" id="3.70.10.10">
    <property type="match status" value="1"/>
</dbReference>
<dbReference type="Gene3D" id="3.10.150.10">
    <property type="entry name" value="DNA Polymerase III, subunit A, domain 2"/>
    <property type="match status" value="1"/>
</dbReference>
<comment type="caution">
    <text evidence="13">The sequence shown here is derived from an EMBL/GenBank/DDBJ whole genome shotgun (WGS) entry which is preliminary data.</text>
</comment>
<gene>
    <name evidence="13" type="primary">dnaN</name>
    <name evidence="13" type="ORF">G7B40_025140</name>
</gene>
<evidence type="ECO:0000313" key="13">
    <source>
        <dbReference type="EMBL" id="MDR9897823.1"/>
    </source>
</evidence>
<evidence type="ECO:0000256" key="2">
    <source>
        <dbReference type="ARBA" id="ARBA00010752"/>
    </source>
</evidence>
<feature type="compositionally biased region" description="Basic residues" evidence="9">
    <location>
        <begin position="479"/>
        <end position="489"/>
    </location>
</feature>
<evidence type="ECO:0000256" key="7">
    <source>
        <dbReference type="ARBA" id="ARBA00022932"/>
    </source>
</evidence>
<feature type="domain" description="DNA polymerase III beta sliding clamp central" evidence="11">
    <location>
        <begin position="129"/>
        <end position="252"/>
    </location>
</feature>
<protein>
    <submittedName>
        <fullName evidence="13">DNA polymerase III subunit beta</fullName>
        <ecNumber evidence="13">2.7.7.7</ecNumber>
    </submittedName>
</protein>
<sequence length="489" mass="53163">MKIKIPQKDFANTLSQVNLAVPSKPHHPILNNLLLYADKHKQLVVISAFDMSLGIRAECKCSVDDGGTIALPAKLLSQLVSSLPKGDIILEVLDNSAVLSHSTGKCRVQAANPQEFPPLPEANGTSITLSASKLLQALEATLFAASLDETKFVLAGVHFKFARTHWEAAATDGHRLGVACGTLELNENTESAFDPDLVEMTIPHQTLTELQKILGSVGENSECKISLDNRIAVFDLPSFRITSRLIEGEYPKYSSLIPQQFQHQFTIDRKALDNILKRVGIFADQKEKVVAITFDYSNQQANLCTQYQDVGGAVESISIKSKGDQEQKLHIGFNIKYLSDALKFIPTDEVLIQANLPTTPVIITPVGGILNHLILVMPLQLIAAEEDFLTIDPLSTTESMTDEDISTANQQTSSTFKETLVTDEEAPSTTEIAAEVALVMAKSVLEGSSQLPEVNTNPQVTENITTATHSPTTPTTQTKGRKKKPKAAA</sequence>
<keyword evidence="3" id="KW-0963">Cytoplasm</keyword>
<dbReference type="Pfam" id="PF02767">
    <property type="entry name" value="DNA_pol3_beta_2"/>
    <property type="match status" value="1"/>
</dbReference>
<dbReference type="GO" id="GO:0003887">
    <property type="term" value="F:DNA-directed DNA polymerase activity"/>
    <property type="evidence" value="ECO:0007669"/>
    <property type="project" value="UniProtKB-KW"/>
</dbReference>
<dbReference type="GO" id="GO:0003677">
    <property type="term" value="F:DNA binding"/>
    <property type="evidence" value="ECO:0007669"/>
    <property type="project" value="UniProtKB-KW"/>
</dbReference>
<feature type="compositionally biased region" description="Low complexity" evidence="9">
    <location>
        <begin position="465"/>
        <end position="478"/>
    </location>
</feature>
<dbReference type="SUPFAM" id="SSF55979">
    <property type="entry name" value="DNA clamp"/>
    <property type="match status" value="3"/>
</dbReference>